<sequence length="257" mass="28450">MFEEERLQKMAEYVQNKSRASVQELCVLLQVSESTVRRDLTELENRNLLKRTHGGAVYLKSVGFEPTYSEKEDQYRDEKSLIAKKAAELICEGDSLLIDSGTTTLYLSCELTRFKELTVVTNSILLLQKLSSIPGITLMSTGGTLRANTMALAGPAAEESLDRIRVDKAFIATNGFDFKVGLTTPNLVEASTKQKMMSIADQVFLMADHTKIGRVSFARFGGAADIDGCITGNAITDEQRKEFQKNNVKLYLADENG</sequence>
<dbReference type="Pfam" id="PF08220">
    <property type="entry name" value="HTH_DeoR"/>
    <property type="match status" value="1"/>
</dbReference>
<dbReference type="InterPro" id="IPR037171">
    <property type="entry name" value="NagB/RpiA_transferase-like"/>
</dbReference>
<dbReference type="KEGG" id="cfem:HCR03_08840"/>
<keyword evidence="2" id="KW-0238">DNA-binding</keyword>
<keyword evidence="3" id="KW-0804">Transcription</keyword>
<evidence type="ECO:0000313" key="6">
    <source>
        <dbReference type="EMBL" id="QNK42294.1"/>
    </source>
</evidence>
<dbReference type="Proteomes" id="UP000469440">
    <property type="component" value="Unassembled WGS sequence"/>
</dbReference>
<accession>A0A6N8HVY1</accession>
<dbReference type="OrthoDB" id="9797223at2"/>
<dbReference type="PANTHER" id="PTHR30363:SF44">
    <property type="entry name" value="AGA OPERON TRANSCRIPTIONAL REPRESSOR-RELATED"/>
    <property type="match status" value="1"/>
</dbReference>
<dbReference type="PRINTS" id="PR00037">
    <property type="entry name" value="HTHLACR"/>
</dbReference>
<feature type="domain" description="HTH deoR-type" evidence="4">
    <location>
        <begin position="3"/>
        <end position="58"/>
    </location>
</feature>
<evidence type="ECO:0000313" key="5">
    <source>
        <dbReference type="EMBL" id="MVB09829.1"/>
    </source>
</evidence>
<evidence type="ECO:0000259" key="4">
    <source>
        <dbReference type="PROSITE" id="PS51000"/>
    </source>
</evidence>
<dbReference type="Pfam" id="PF00455">
    <property type="entry name" value="DeoRC"/>
    <property type="match status" value="1"/>
</dbReference>
<dbReference type="PROSITE" id="PS51000">
    <property type="entry name" value="HTH_DEOR_2"/>
    <property type="match status" value="1"/>
</dbReference>
<accession>A0A7G8TFA3</accession>
<dbReference type="PANTHER" id="PTHR30363">
    <property type="entry name" value="HTH-TYPE TRANSCRIPTIONAL REGULATOR SRLR-RELATED"/>
    <property type="match status" value="1"/>
</dbReference>
<dbReference type="SMART" id="SM00420">
    <property type="entry name" value="HTH_DEOR"/>
    <property type="match status" value="1"/>
</dbReference>
<dbReference type="EMBL" id="VWXL01000014">
    <property type="protein sequence ID" value="MVB09829.1"/>
    <property type="molecule type" value="Genomic_DNA"/>
</dbReference>
<protein>
    <submittedName>
        <fullName evidence="6">DeoR/GlpR transcriptional regulator</fullName>
    </submittedName>
    <submittedName>
        <fullName evidence="5">HTH-type transcriptional repressor GlcR</fullName>
    </submittedName>
</protein>
<evidence type="ECO:0000256" key="3">
    <source>
        <dbReference type="ARBA" id="ARBA00023163"/>
    </source>
</evidence>
<dbReference type="InterPro" id="IPR001034">
    <property type="entry name" value="DeoR_HTH"/>
</dbReference>
<dbReference type="InterPro" id="IPR050313">
    <property type="entry name" value="Carb_Metab_HTH_regulators"/>
</dbReference>
<dbReference type="SMART" id="SM01134">
    <property type="entry name" value="DeoRC"/>
    <property type="match status" value="1"/>
</dbReference>
<dbReference type="SUPFAM" id="SSF100950">
    <property type="entry name" value="NagB/RpiA/CoA transferase-like"/>
    <property type="match status" value="1"/>
</dbReference>
<dbReference type="InterPro" id="IPR036388">
    <property type="entry name" value="WH-like_DNA-bd_sf"/>
</dbReference>
<gene>
    <name evidence="5" type="primary">glcR</name>
    <name evidence="5" type="ORF">CAFE_04940</name>
    <name evidence="6" type="ORF">HCR03_08840</name>
</gene>
<dbReference type="PROSITE" id="PS00894">
    <property type="entry name" value="HTH_DEOR_1"/>
    <property type="match status" value="1"/>
</dbReference>
<dbReference type="InterPro" id="IPR014036">
    <property type="entry name" value="DeoR-like_C"/>
</dbReference>
<keyword evidence="1" id="KW-0805">Transcription regulation</keyword>
<dbReference type="Proteomes" id="UP000515909">
    <property type="component" value="Chromosome"/>
</dbReference>
<reference evidence="5 7" key="1">
    <citation type="submission" date="2019-09" db="EMBL/GenBank/DDBJ databases">
        <title>Genome sequence of Clostridium sp. EA1.</title>
        <authorList>
            <person name="Poehlein A."/>
            <person name="Bengelsdorf F.R."/>
            <person name="Daniel R."/>
        </authorList>
    </citation>
    <scope>NUCLEOTIDE SEQUENCE [LARGE SCALE GENOMIC DNA]</scope>
    <source>
        <strain evidence="5 7">EA1</strain>
    </source>
</reference>
<dbReference type="GO" id="GO:0003700">
    <property type="term" value="F:DNA-binding transcription factor activity"/>
    <property type="evidence" value="ECO:0007669"/>
    <property type="project" value="InterPro"/>
</dbReference>
<evidence type="ECO:0000313" key="8">
    <source>
        <dbReference type="Proteomes" id="UP000515909"/>
    </source>
</evidence>
<dbReference type="EMBL" id="CP060286">
    <property type="protein sequence ID" value="QNK42294.1"/>
    <property type="molecule type" value="Genomic_DNA"/>
</dbReference>
<dbReference type="Gene3D" id="1.10.10.10">
    <property type="entry name" value="Winged helix-like DNA-binding domain superfamily/Winged helix DNA-binding domain"/>
    <property type="match status" value="1"/>
</dbReference>
<dbReference type="GO" id="GO:0003677">
    <property type="term" value="F:DNA binding"/>
    <property type="evidence" value="ECO:0007669"/>
    <property type="project" value="UniProtKB-KW"/>
</dbReference>
<evidence type="ECO:0000256" key="1">
    <source>
        <dbReference type="ARBA" id="ARBA00023015"/>
    </source>
</evidence>
<organism evidence="5 7">
    <name type="scientific">Caproicibacter fermentans</name>
    <dbReference type="NCBI Taxonomy" id="2576756"/>
    <lineage>
        <taxon>Bacteria</taxon>
        <taxon>Bacillati</taxon>
        <taxon>Bacillota</taxon>
        <taxon>Clostridia</taxon>
        <taxon>Eubacteriales</taxon>
        <taxon>Acutalibacteraceae</taxon>
        <taxon>Caproicibacter</taxon>
    </lineage>
</organism>
<dbReference type="InterPro" id="IPR036390">
    <property type="entry name" value="WH_DNA-bd_sf"/>
</dbReference>
<dbReference type="RefSeq" id="WP_066644966.1">
    <property type="nucleotide sequence ID" value="NZ_CP060286.1"/>
</dbReference>
<dbReference type="Gene3D" id="3.40.50.1360">
    <property type="match status" value="1"/>
</dbReference>
<dbReference type="InterPro" id="IPR018356">
    <property type="entry name" value="Tscrpt_reg_HTH_DeoR_CS"/>
</dbReference>
<reference evidence="6 8" key="2">
    <citation type="submission" date="2020-08" db="EMBL/GenBank/DDBJ databases">
        <title>The isolate Caproiciproducens sp. 7D4C2 produces n-caproate at mildly acidic conditions from hexoses: genome and rBOX comparison with related strains and chain-elongating bacteria.</title>
        <authorList>
            <person name="Esquivel-Elizondo S."/>
            <person name="Bagci C."/>
            <person name="Temovska M."/>
            <person name="Jeon B.S."/>
            <person name="Bessarab I."/>
            <person name="Williams R.B.H."/>
            <person name="Huson D.H."/>
            <person name="Angenent L.T."/>
        </authorList>
    </citation>
    <scope>NUCLEOTIDE SEQUENCE [LARGE SCALE GENOMIC DNA]</scope>
    <source>
        <strain evidence="6 8">7D4C2</strain>
    </source>
</reference>
<name>A0A6N8HVY1_9FIRM</name>
<proteinExistence type="predicted"/>
<evidence type="ECO:0000256" key="2">
    <source>
        <dbReference type="ARBA" id="ARBA00023125"/>
    </source>
</evidence>
<dbReference type="AlphaFoldDB" id="A0A6N8HVY1"/>
<evidence type="ECO:0000313" key="7">
    <source>
        <dbReference type="Proteomes" id="UP000469440"/>
    </source>
</evidence>
<dbReference type="SUPFAM" id="SSF46785">
    <property type="entry name" value="Winged helix' DNA-binding domain"/>
    <property type="match status" value="1"/>
</dbReference>
<keyword evidence="7" id="KW-1185">Reference proteome</keyword>